<evidence type="ECO:0000256" key="10">
    <source>
        <dbReference type="ARBA" id="ARBA00023004"/>
    </source>
</evidence>
<feature type="domain" description="Cytochrome c" evidence="19">
    <location>
        <begin position="163"/>
        <end position="255"/>
    </location>
</feature>
<comment type="cofactor">
    <cofactor evidence="16">
        <name>heme</name>
        <dbReference type="ChEBI" id="CHEBI:30413"/>
    </cofactor>
    <text evidence="16">Binds 2 heme groups per subunit.</text>
</comment>
<evidence type="ECO:0000256" key="12">
    <source>
        <dbReference type="ARBA" id="ARBA00048077"/>
    </source>
</evidence>
<feature type="binding site" description="covalent" evidence="16">
    <location>
        <position position="78"/>
    </location>
    <ligand>
        <name>heme c</name>
        <dbReference type="ChEBI" id="CHEBI:61717"/>
        <label>1</label>
    </ligand>
</feature>
<feature type="chain" id="PRO_5011608204" description="SoxAX cytochrome complex subunit A" evidence="18">
    <location>
        <begin position="26"/>
        <end position="262"/>
    </location>
</feature>
<keyword evidence="4 14" id="KW-0349">Heme</keyword>
<dbReference type="GO" id="GO:0046872">
    <property type="term" value="F:metal ion binding"/>
    <property type="evidence" value="ECO:0007669"/>
    <property type="project" value="UniProtKB-KW"/>
</dbReference>
<organism evidence="20 21">
    <name type="scientific">Ancylobacter rudongensis</name>
    <dbReference type="NCBI Taxonomy" id="177413"/>
    <lineage>
        <taxon>Bacteria</taxon>
        <taxon>Pseudomonadati</taxon>
        <taxon>Pseudomonadota</taxon>
        <taxon>Alphaproteobacteria</taxon>
        <taxon>Hyphomicrobiales</taxon>
        <taxon>Xanthobacteraceae</taxon>
        <taxon>Ancylobacter</taxon>
    </lineage>
</organism>
<evidence type="ECO:0000256" key="18">
    <source>
        <dbReference type="SAM" id="SignalP"/>
    </source>
</evidence>
<evidence type="ECO:0000256" key="9">
    <source>
        <dbReference type="ARBA" id="ARBA00022982"/>
    </source>
</evidence>
<keyword evidence="10 14" id="KW-0408">Iron</keyword>
<feature type="binding site" description="axial binding residue" evidence="17">
    <location>
        <position position="115"/>
    </location>
    <ligand>
        <name>heme c</name>
        <dbReference type="ChEBI" id="CHEBI:61717"/>
        <label>1</label>
    </ligand>
    <ligandPart>
        <name>Fe</name>
        <dbReference type="ChEBI" id="CHEBI:18248"/>
    </ligandPart>
</feature>
<keyword evidence="21" id="KW-1185">Reference proteome</keyword>
<dbReference type="PIRSF" id="PIRSF038455">
    <property type="entry name" value="SoxA"/>
    <property type="match status" value="1"/>
</dbReference>
<feature type="binding site" description="axial binding residue" evidence="17">
    <location>
        <position position="82"/>
    </location>
    <ligand>
        <name>heme c</name>
        <dbReference type="ChEBI" id="CHEBI:61717"/>
        <label>1</label>
    </ligand>
    <ligandPart>
        <name>Fe</name>
        <dbReference type="ChEBI" id="CHEBI:18248"/>
    </ligandPart>
</feature>
<dbReference type="EC" id="2.8.5.2" evidence="14"/>
<feature type="binding site" description="axial binding residue" evidence="17">
    <location>
        <position position="223"/>
    </location>
    <ligand>
        <name>heme c</name>
        <dbReference type="ChEBI" id="CHEBI:61717"/>
        <label>2</label>
    </ligand>
    <ligandPart>
        <name>Fe</name>
        <dbReference type="ChEBI" id="CHEBI:18248"/>
    </ligandPart>
</feature>
<dbReference type="Gene3D" id="1.10.760.10">
    <property type="entry name" value="Cytochrome c-like domain"/>
    <property type="match status" value="2"/>
</dbReference>
<dbReference type="InterPro" id="IPR009056">
    <property type="entry name" value="Cyt_c-like_dom"/>
</dbReference>
<comment type="similarity">
    <text evidence="11 14">Belongs to the SoxA family.</text>
</comment>
<dbReference type="RefSeq" id="WP_091436922.1">
    <property type="nucleotide sequence ID" value="NZ_FMTP01000001.1"/>
</dbReference>
<dbReference type="GO" id="GO:0016669">
    <property type="term" value="F:oxidoreductase activity, acting on a sulfur group of donors, cytochrome as acceptor"/>
    <property type="evidence" value="ECO:0007669"/>
    <property type="project" value="InterPro"/>
</dbReference>
<keyword evidence="3 14" id="KW-0813">Transport</keyword>
<dbReference type="GO" id="GO:0042597">
    <property type="term" value="C:periplasmic space"/>
    <property type="evidence" value="ECO:0007669"/>
    <property type="project" value="UniProtKB-SubCell"/>
</dbReference>
<keyword evidence="9 14" id="KW-0249">Electron transport</keyword>
<accession>A0A1G4QI02</accession>
<dbReference type="InterPro" id="IPR036909">
    <property type="entry name" value="Cyt_c-like_dom_sf"/>
</dbReference>
<evidence type="ECO:0000256" key="13">
    <source>
        <dbReference type="ARBA" id="ARBA00048423"/>
    </source>
</evidence>
<dbReference type="GO" id="GO:0020037">
    <property type="term" value="F:heme binding"/>
    <property type="evidence" value="ECO:0007669"/>
    <property type="project" value="InterPro"/>
</dbReference>
<dbReference type="EMBL" id="FMTP01000001">
    <property type="protein sequence ID" value="SCW44236.1"/>
    <property type="molecule type" value="Genomic_DNA"/>
</dbReference>
<name>A0A1G4QI02_9HYPH</name>
<dbReference type="STRING" id="177413.SAMN05660859_1230"/>
<sequence>MRRPAARLLVLAPLALALLAGAAQAGDIAPHERRSGSTFMAPETQAMQADDTGNPGMLWVLQGAGLWEQKAGASGRSCADCHGSAASLRGVAARYPAFDAASGKPIDLSGRIRQCRSERQGATPWPRESDEQLALTTFVAHQSRGLPITPPAEPRLDPYRETGRQLFTSRMGQLDLSCANCHDDNWNQRLAGSAVTQAHPTGYPLYRLEWQGIGSLQRRLRNCMIGVRAEPFAAGSEEFIALELYLMQRAAGMSMETPGVRP</sequence>
<feature type="binding site" description="covalent" evidence="16">
    <location>
        <position position="81"/>
    </location>
    <ligand>
        <name>heme c</name>
        <dbReference type="ChEBI" id="CHEBI:61717"/>
        <label>1</label>
    </ligand>
</feature>
<comment type="catalytic activity">
    <reaction evidence="12 14">
        <text>L-cysteinyl-[SoxY protein] + thiosulfate + 2 Fe(III)-[cytochrome c] = S-sulfosulfanyl-L-cysteinyl-[SoxY protein] + 2 Fe(II)-[cytochrome c] + 2 H(+)</text>
        <dbReference type="Rhea" id="RHEA:56720"/>
        <dbReference type="Rhea" id="RHEA-COMP:10350"/>
        <dbReference type="Rhea" id="RHEA-COMP:14328"/>
        <dbReference type="Rhea" id="RHEA-COMP:14399"/>
        <dbReference type="Rhea" id="RHEA-COMP:14691"/>
        <dbReference type="ChEBI" id="CHEBI:15378"/>
        <dbReference type="ChEBI" id="CHEBI:29033"/>
        <dbReference type="ChEBI" id="CHEBI:29034"/>
        <dbReference type="ChEBI" id="CHEBI:29950"/>
        <dbReference type="ChEBI" id="CHEBI:33542"/>
        <dbReference type="ChEBI" id="CHEBI:139321"/>
        <dbReference type="EC" id="2.8.5.2"/>
    </reaction>
</comment>
<feature type="active site" description="Cysteine persulfide intermediate" evidence="15">
    <location>
        <position position="223"/>
    </location>
</feature>
<keyword evidence="7 18" id="KW-0732">Signal</keyword>
<comment type="cofactor">
    <cofactor evidence="14">
        <name>heme</name>
        <dbReference type="ChEBI" id="CHEBI:30413"/>
    </cofactor>
    <text evidence="14">Binds 1 heme group per subunit.</text>
</comment>
<evidence type="ECO:0000256" key="3">
    <source>
        <dbReference type="ARBA" id="ARBA00022448"/>
    </source>
</evidence>
<evidence type="ECO:0000256" key="8">
    <source>
        <dbReference type="ARBA" id="ARBA00022764"/>
    </source>
</evidence>
<comment type="subunit">
    <text evidence="2 14">Heterodimer of SoxA and SoxX.</text>
</comment>
<evidence type="ECO:0000256" key="2">
    <source>
        <dbReference type="ARBA" id="ARBA00011530"/>
    </source>
</evidence>
<dbReference type="InterPro" id="IPR025710">
    <property type="entry name" value="SoxA"/>
</dbReference>
<protein>
    <recommendedName>
        <fullName evidence="14">SoxAX cytochrome complex subunit A</fullName>
        <ecNumber evidence="14">2.8.5.2</ecNumber>
    </recommendedName>
    <alternativeName>
        <fullName evidence="14">Protein SoxA</fullName>
    </alternativeName>
    <alternativeName>
        <fullName evidence="14">Sulfur oxidizing protein A</fullName>
    </alternativeName>
    <alternativeName>
        <fullName evidence="14">Thiosulfate-oxidizing multienzyme system protein SoxA</fullName>
    </alternativeName>
</protein>
<feature type="binding site" description="covalent" evidence="16">
    <location>
        <position position="181"/>
    </location>
    <ligand>
        <name>heme c</name>
        <dbReference type="ChEBI" id="CHEBI:61717"/>
        <label>2</label>
    </ligand>
</feature>
<dbReference type="GO" id="GO:0070069">
    <property type="term" value="C:cytochrome complex"/>
    <property type="evidence" value="ECO:0007669"/>
    <property type="project" value="InterPro"/>
</dbReference>
<dbReference type="Proteomes" id="UP000198889">
    <property type="component" value="Unassembled WGS sequence"/>
</dbReference>
<feature type="signal peptide" evidence="18">
    <location>
        <begin position="1"/>
        <end position="25"/>
    </location>
</feature>
<keyword evidence="5 14" id="KW-0808">Transferase</keyword>
<evidence type="ECO:0000256" key="1">
    <source>
        <dbReference type="ARBA" id="ARBA00004418"/>
    </source>
</evidence>
<evidence type="ECO:0000256" key="7">
    <source>
        <dbReference type="ARBA" id="ARBA00022729"/>
    </source>
</evidence>
<dbReference type="SUPFAM" id="SSF46626">
    <property type="entry name" value="Cytochrome c"/>
    <property type="match status" value="2"/>
</dbReference>
<feature type="domain" description="Cytochrome c" evidence="19">
    <location>
        <begin position="62"/>
        <end position="148"/>
    </location>
</feature>
<evidence type="ECO:0000256" key="4">
    <source>
        <dbReference type="ARBA" id="ARBA00022617"/>
    </source>
</evidence>
<evidence type="ECO:0000313" key="20">
    <source>
        <dbReference type="EMBL" id="SCW44236.1"/>
    </source>
</evidence>
<feature type="binding site" description="axial binding residue" evidence="17">
    <location>
        <position position="182"/>
    </location>
    <ligand>
        <name>heme c</name>
        <dbReference type="ChEBI" id="CHEBI:61717"/>
        <label>2</label>
    </ligand>
    <ligandPart>
        <name>Fe</name>
        <dbReference type="ChEBI" id="CHEBI:18248"/>
    </ligandPart>
</feature>
<dbReference type="GO" id="GO:0019417">
    <property type="term" value="P:sulfur oxidation"/>
    <property type="evidence" value="ECO:0007669"/>
    <property type="project" value="InterPro"/>
</dbReference>
<keyword evidence="6 14" id="KW-0479">Metal-binding</keyword>
<dbReference type="NCBIfam" id="TIGR04484">
    <property type="entry name" value="thiosulf_SoxA"/>
    <property type="match status" value="1"/>
</dbReference>
<keyword evidence="8 14" id="KW-0574">Periplasm</keyword>
<reference evidence="21" key="1">
    <citation type="submission" date="2016-10" db="EMBL/GenBank/DDBJ databases">
        <authorList>
            <person name="Varghese N."/>
            <person name="Submissions S."/>
        </authorList>
    </citation>
    <scope>NUCLEOTIDE SEQUENCE [LARGE SCALE GENOMIC DNA]</scope>
    <source>
        <strain evidence="21">CGMCC 1.1761</strain>
    </source>
</reference>
<evidence type="ECO:0000256" key="17">
    <source>
        <dbReference type="PIRSR" id="PIRSR038455-3"/>
    </source>
</evidence>
<evidence type="ECO:0000313" key="21">
    <source>
        <dbReference type="Proteomes" id="UP000198889"/>
    </source>
</evidence>
<evidence type="ECO:0000256" key="15">
    <source>
        <dbReference type="PIRSR" id="PIRSR038455-1"/>
    </source>
</evidence>
<feature type="binding site" evidence="16">
    <location>
        <position position="219"/>
    </location>
    <ligand>
        <name>substrate</name>
    </ligand>
</feature>
<dbReference type="Pfam" id="PF21342">
    <property type="entry name" value="SoxA-TsdA_cyt-c"/>
    <property type="match status" value="2"/>
</dbReference>
<dbReference type="GO" id="GO:0009055">
    <property type="term" value="F:electron transfer activity"/>
    <property type="evidence" value="ECO:0007669"/>
    <property type="project" value="InterPro"/>
</dbReference>
<evidence type="ECO:0000256" key="5">
    <source>
        <dbReference type="ARBA" id="ARBA00022679"/>
    </source>
</evidence>
<evidence type="ECO:0000256" key="14">
    <source>
        <dbReference type="PIRNR" id="PIRNR038455"/>
    </source>
</evidence>
<comment type="function">
    <text evidence="14">C-type monoheme cytochrome, which is part of the SoxAX cytochrome complex involved in sulfur oxidation. The SoxAX complex catalyzes the formation of a heterodisulfide bond between the conserved cysteine residue on a sulfur carrier SoxYZ complex subunit SoxY and thiosulfate or other inorganic sulfur substrates. This leads to the liberation of two electrons, which may be transferred from the SoxAX complex to another cytochrome c that then channels them into the respiratory electron transport chain. Some electrons may be used for reductive CO(2) fixation.</text>
</comment>
<evidence type="ECO:0000256" key="16">
    <source>
        <dbReference type="PIRSR" id="PIRSR038455-2"/>
    </source>
</evidence>
<evidence type="ECO:0000256" key="11">
    <source>
        <dbReference type="ARBA" id="ARBA00025746"/>
    </source>
</evidence>
<gene>
    <name evidence="20" type="ORF">SAMN05660859_1230</name>
</gene>
<proteinExistence type="inferred from homology"/>
<dbReference type="GO" id="GO:0016740">
    <property type="term" value="F:transferase activity"/>
    <property type="evidence" value="ECO:0007669"/>
    <property type="project" value="UniProtKB-KW"/>
</dbReference>
<feature type="binding site" description="covalent" evidence="16">
    <location>
        <position position="178"/>
    </location>
    <ligand>
        <name>heme c</name>
        <dbReference type="ChEBI" id="CHEBI:61717"/>
        <label>2</label>
    </ligand>
</feature>
<comment type="catalytic activity">
    <reaction evidence="13 14">
        <text>S-sulfanyl-L-cysteinyl-[SoxY protein] + thiosulfate + 2 Fe(III)-[cytochrome c] = S-(2-sulfodisulfanyl)-L-cysteinyl-[SoxY protein] + 2 Fe(II)-[cytochrome c] + 2 H(+)</text>
        <dbReference type="Rhea" id="RHEA:51224"/>
        <dbReference type="Rhea" id="RHEA-COMP:10350"/>
        <dbReference type="Rhea" id="RHEA-COMP:14399"/>
        <dbReference type="Rhea" id="RHEA-COMP:14689"/>
        <dbReference type="Rhea" id="RHEA-COMP:14690"/>
        <dbReference type="ChEBI" id="CHEBI:15378"/>
        <dbReference type="ChEBI" id="CHEBI:29033"/>
        <dbReference type="ChEBI" id="CHEBI:29034"/>
        <dbReference type="ChEBI" id="CHEBI:33542"/>
        <dbReference type="ChEBI" id="CHEBI:61963"/>
        <dbReference type="ChEBI" id="CHEBI:140664"/>
        <dbReference type="EC" id="2.8.5.2"/>
    </reaction>
</comment>
<dbReference type="AlphaFoldDB" id="A0A1G4QI02"/>
<comment type="subcellular location">
    <subcellularLocation>
        <location evidence="1 14">Periplasm</location>
    </subcellularLocation>
</comment>
<evidence type="ECO:0000259" key="19">
    <source>
        <dbReference type="Pfam" id="PF21342"/>
    </source>
</evidence>
<evidence type="ECO:0000256" key="6">
    <source>
        <dbReference type="ARBA" id="ARBA00022723"/>
    </source>
</evidence>